<evidence type="ECO:0000313" key="2">
    <source>
        <dbReference type="EMBL" id="MDU0343210.1"/>
    </source>
</evidence>
<name>A0ABU3SEI1_9HYPH</name>
<evidence type="ECO:0000313" key="3">
    <source>
        <dbReference type="Proteomes" id="UP001254257"/>
    </source>
</evidence>
<comment type="caution">
    <text evidence="2">The sequence shown here is derived from an EMBL/GenBank/DDBJ whole genome shotgun (WGS) entry which is preliminary data.</text>
</comment>
<reference evidence="2 3" key="1">
    <citation type="submission" date="2023-09" db="EMBL/GenBank/DDBJ databases">
        <title>Whole genome shotgun sequencing (WGS) of Bosea sp. ZW T0_25, isolated from stored onions (Allium cepa).</title>
        <authorList>
            <person name="Stoll D.A."/>
            <person name="Huch M."/>
        </authorList>
    </citation>
    <scope>NUCLEOTIDE SEQUENCE [LARGE SCALE GENOMIC DNA]</scope>
    <source>
        <strain evidence="2 3">ZW T0_25</strain>
    </source>
</reference>
<dbReference type="RefSeq" id="WP_316020949.1">
    <property type="nucleotide sequence ID" value="NZ_JAWDID010000062.1"/>
</dbReference>
<feature type="domain" description="DUF6894" evidence="1">
    <location>
        <begin position="3"/>
        <end position="59"/>
    </location>
</feature>
<dbReference type="EMBL" id="JAWDID010000062">
    <property type="protein sequence ID" value="MDU0343210.1"/>
    <property type="molecule type" value="Genomic_DNA"/>
</dbReference>
<sequence length="80" mass="8901">MPRFFFDVFNGESDTVDLTGQDLQDEDAARGAALQMLAGIAHDDILRGGDARTAVRVRRGSVPLYHVVMTLSEHWIRLDS</sequence>
<accession>A0ABU3SEI1</accession>
<keyword evidence="3" id="KW-1185">Reference proteome</keyword>
<protein>
    <recommendedName>
        <fullName evidence="1">DUF6894 domain-containing protein</fullName>
    </recommendedName>
</protein>
<organism evidence="2 3">
    <name type="scientific">Bosea rubneri</name>
    <dbReference type="NCBI Taxonomy" id="3075434"/>
    <lineage>
        <taxon>Bacteria</taxon>
        <taxon>Pseudomonadati</taxon>
        <taxon>Pseudomonadota</taxon>
        <taxon>Alphaproteobacteria</taxon>
        <taxon>Hyphomicrobiales</taxon>
        <taxon>Boseaceae</taxon>
        <taxon>Bosea</taxon>
    </lineage>
</organism>
<dbReference type="Pfam" id="PF21834">
    <property type="entry name" value="DUF6894"/>
    <property type="match status" value="1"/>
</dbReference>
<dbReference type="Proteomes" id="UP001254257">
    <property type="component" value="Unassembled WGS sequence"/>
</dbReference>
<proteinExistence type="predicted"/>
<evidence type="ECO:0000259" key="1">
    <source>
        <dbReference type="Pfam" id="PF21834"/>
    </source>
</evidence>
<dbReference type="InterPro" id="IPR054189">
    <property type="entry name" value="DUF6894"/>
</dbReference>
<gene>
    <name evidence="2" type="ORF">RKE40_25225</name>
</gene>